<gene>
    <name evidence="4" type="ORF">LX69_02197</name>
</gene>
<accession>A0A2W7Q0N5</accession>
<dbReference type="PROSITE" id="PS51677">
    <property type="entry name" value="NODB"/>
    <property type="match status" value="1"/>
</dbReference>
<evidence type="ECO:0000256" key="2">
    <source>
        <dbReference type="ARBA" id="ARBA00022729"/>
    </source>
</evidence>
<protein>
    <submittedName>
        <fullName evidence="4">Polysaccharide deacetylase</fullName>
    </submittedName>
</protein>
<dbReference type="Gene3D" id="3.20.20.370">
    <property type="entry name" value="Glycoside hydrolase/deacetylase"/>
    <property type="match status" value="1"/>
</dbReference>
<dbReference type="Pfam" id="PF01522">
    <property type="entry name" value="Polysacc_deac_1"/>
    <property type="match status" value="1"/>
</dbReference>
<evidence type="ECO:0000313" key="4">
    <source>
        <dbReference type="EMBL" id="PZX15359.1"/>
    </source>
</evidence>
<dbReference type="EMBL" id="QKZK01000016">
    <property type="protein sequence ID" value="PZX15359.1"/>
    <property type="molecule type" value="Genomic_DNA"/>
</dbReference>
<dbReference type="GO" id="GO:0016810">
    <property type="term" value="F:hydrolase activity, acting on carbon-nitrogen (but not peptide) bonds"/>
    <property type="evidence" value="ECO:0007669"/>
    <property type="project" value="InterPro"/>
</dbReference>
<dbReference type="GO" id="GO:0005576">
    <property type="term" value="C:extracellular region"/>
    <property type="evidence" value="ECO:0007669"/>
    <property type="project" value="UniProtKB-SubCell"/>
</dbReference>
<comment type="caution">
    <text evidence="4">The sequence shown here is derived from an EMBL/GenBank/DDBJ whole genome shotgun (WGS) entry which is preliminary data.</text>
</comment>
<keyword evidence="5" id="KW-1185">Reference proteome</keyword>
<proteinExistence type="predicted"/>
<dbReference type="SUPFAM" id="SSF88713">
    <property type="entry name" value="Glycoside hydrolase/deacetylase"/>
    <property type="match status" value="1"/>
</dbReference>
<keyword evidence="2" id="KW-0732">Signal</keyword>
<sequence length="315" mass="35666">MSASSGPLRPCFGTASTVLRLRFDTASTRSRTRGEKGTKLVRIKPQCCGAQGLINSSKNDNFNTLTPTEWCILIIQSCCVMQRVFKRILLSMCLAFNIVIVTSCVPHSVNKQQPFIAIDTLSVTSDERIDTPSILTMPQVPVLCYHRIENGTKANYKVSQATFEAHIKMLYDSGYYAITPIELYDYRVNREPLPSKPVMLTFDDSRVAHYTIAAPILEQYGFRGVFFIMTITCDKPNYLSKSQITQLAQRGHIIGLHSWDHTMATQYLTANDWLKQVVEPQKMLQELTGQPIDRLLGLSQWSFQSFHRSADELLL</sequence>
<evidence type="ECO:0000256" key="1">
    <source>
        <dbReference type="ARBA" id="ARBA00004613"/>
    </source>
</evidence>
<organism evidence="4 5">
    <name type="scientific">Breznakibacter xylanolyticus</name>
    <dbReference type="NCBI Taxonomy" id="990"/>
    <lineage>
        <taxon>Bacteria</taxon>
        <taxon>Pseudomonadati</taxon>
        <taxon>Bacteroidota</taxon>
        <taxon>Bacteroidia</taxon>
        <taxon>Marinilabiliales</taxon>
        <taxon>Marinilabiliaceae</taxon>
        <taxon>Breznakibacter</taxon>
    </lineage>
</organism>
<dbReference type="CDD" id="cd10918">
    <property type="entry name" value="CE4_NodB_like_5s_6s"/>
    <property type="match status" value="1"/>
</dbReference>
<dbReference type="InterPro" id="IPR002509">
    <property type="entry name" value="NODB_dom"/>
</dbReference>
<dbReference type="AlphaFoldDB" id="A0A2W7Q0N5"/>
<feature type="domain" description="NodB homology" evidence="3">
    <location>
        <begin position="196"/>
        <end position="315"/>
    </location>
</feature>
<dbReference type="InterPro" id="IPR051398">
    <property type="entry name" value="Polysacch_Deacetylase"/>
</dbReference>
<dbReference type="InterPro" id="IPR011330">
    <property type="entry name" value="Glyco_hydro/deAcase_b/a-brl"/>
</dbReference>
<dbReference type="PANTHER" id="PTHR34216:SF3">
    <property type="entry name" value="POLY-BETA-1,6-N-ACETYL-D-GLUCOSAMINE N-DEACETYLASE"/>
    <property type="match status" value="1"/>
</dbReference>
<name>A0A2W7Q0N5_9BACT</name>
<reference evidence="4 5" key="1">
    <citation type="submission" date="2018-06" db="EMBL/GenBank/DDBJ databases">
        <title>Genomic Encyclopedia of Archaeal and Bacterial Type Strains, Phase II (KMG-II): from individual species to whole genera.</title>
        <authorList>
            <person name="Goeker M."/>
        </authorList>
    </citation>
    <scope>NUCLEOTIDE SEQUENCE [LARGE SCALE GENOMIC DNA]</scope>
    <source>
        <strain evidence="4 5">DSM 6779</strain>
    </source>
</reference>
<evidence type="ECO:0000259" key="3">
    <source>
        <dbReference type="PROSITE" id="PS51677"/>
    </source>
</evidence>
<dbReference type="Proteomes" id="UP000249239">
    <property type="component" value="Unassembled WGS sequence"/>
</dbReference>
<evidence type="ECO:0000313" key="5">
    <source>
        <dbReference type="Proteomes" id="UP000249239"/>
    </source>
</evidence>
<dbReference type="PANTHER" id="PTHR34216">
    <property type="match status" value="1"/>
</dbReference>
<comment type="subcellular location">
    <subcellularLocation>
        <location evidence="1">Secreted</location>
    </subcellularLocation>
</comment>
<dbReference type="OrthoDB" id="9778320at2"/>
<dbReference type="GO" id="GO:0005975">
    <property type="term" value="P:carbohydrate metabolic process"/>
    <property type="evidence" value="ECO:0007669"/>
    <property type="project" value="InterPro"/>
</dbReference>